<sequence length="345" mass="38917">MMSSSGPKAVIKHSSRRKVKLTEAQKQAVHSGQIPLASIRVSRGIKLREAIKLMYDRVMDAQIGVMSAALAYYTLLSLFPIFIVVGNLLPFFGFSYAQIQGYLTQVIPTDVMNFINPIIKNLIATSSGSVLSAAGLVTLWTAGLAVNGLKTGFNRAYDVKPRQNYLVQRLLSMLMLFILVLMLGGVMVMYTFGRQFLEWLVPLLHLSTAWLDTFNTWRWPVTLSSLFLIIFVIDFFLPNARIKFWTILPGGTFTVVGWLVLGQVFSWYMRHFGTRISTYGTLSTVIALLLWLDVMAMLWLIGVVVNAIIAEYYGGHPKSSKGKVHDFMRKNRDELVARRTDDLFK</sequence>
<dbReference type="AlphaFoldDB" id="A0A0R2F2B7"/>
<accession>A0A0R2F2B7</accession>
<dbReference type="PANTHER" id="PTHR30213:SF0">
    <property type="entry name" value="UPF0761 MEMBRANE PROTEIN YIHY"/>
    <property type="match status" value="1"/>
</dbReference>
<comment type="subcellular location">
    <subcellularLocation>
        <location evidence="1">Cell membrane</location>
        <topology evidence="1">Multi-pass membrane protein</topology>
    </subcellularLocation>
</comment>
<dbReference type="Pfam" id="PF03631">
    <property type="entry name" value="Virul_fac_BrkB"/>
    <property type="match status" value="1"/>
</dbReference>
<proteinExistence type="predicted"/>
<name>A0A0R2F2B7_9LACO</name>
<dbReference type="PATRIC" id="fig|1423730.4.peg.2254"/>
<protein>
    <submittedName>
        <fullName evidence="7">Ribonuclease BN-like family protein</fullName>
    </submittedName>
</protein>
<dbReference type="NCBIfam" id="TIGR00765">
    <property type="entry name" value="yihY_not_rbn"/>
    <property type="match status" value="1"/>
</dbReference>
<evidence type="ECO:0000313" key="7">
    <source>
        <dbReference type="EMBL" id="KRN21595.1"/>
    </source>
</evidence>
<feature type="transmembrane region" description="Helical" evidence="6">
    <location>
        <begin position="130"/>
        <end position="149"/>
    </location>
</feature>
<gene>
    <name evidence="7" type="ORF">FC75_GL002165</name>
</gene>
<keyword evidence="8" id="KW-1185">Reference proteome</keyword>
<dbReference type="STRING" id="1423730.FC75_GL002165"/>
<feature type="transmembrane region" description="Helical" evidence="6">
    <location>
        <begin position="244"/>
        <end position="268"/>
    </location>
</feature>
<keyword evidence="3 6" id="KW-0812">Transmembrane</keyword>
<dbReference type="GO" id="GO:0005886">
    <property type="term" value="C:plasma membrane"/>
    <property type="evidence" value="ECO:0007669"/>
    <property type="project" value="UniProtKB-SubCell"/>
</dbReference>
<evidence type="ECO:0000256" key="2">
    <source>
        <dbReference type="ARBA" id="ARBA00022475"/>
    </source>
</evidence>
<evidence type="ECO:0000256" key="1">
    <source>
        <dbReference type="ARBA" id="ARBA00004651"/>
    </source>
</evidence>
<dbReference type="EMBL" id="AYZJ01000046">
    <property type="protein sequence ID" value="KRN21595.1"/>
    <property type="molecule type" value="Genomic_DNA"/>
</dbReference>
<organism evidence="7 8">
    <name type="scientific">Lacticaseibacillus camelliae DSM 22697 = JCM 13995</name>
    <dbReference type="NCBI Taxonomy" id="1423730"/>
    <lineage>
        <taxon>Bacteria</taxon>
        <taxon>Bacillati</taxon>
        <taxon>Bacillota</taxon>
        <taxon>Bacilli</taxon>
        <taxon>Lactobacillales</taxon>
        <taxon>Lactobacillaceae</taxon>
        <taxon>Lacticaseibacillus</taxon>
    </lineage>
</organism>
<keyword evidence="2" id="KW-1003">Cell membrane</keyword>
<dbReference type="Proteomes" id="UP000050865">
    <property type="component" value="Unassembled WGS sequence"/>
</dbReference>
<feature type="transmembrane region" description="Helical" evidence="6">
    <location>
        <begin position="170"/>
        <end position="197"/>
    </location>
</feature>
<keyword evidence="5 6" id="KW-0472">Membrane</keyword>
<reference evidence="7 8" key="1">
    <citation type="journal article" date="2015" name="Genome Announc.">
        <title>Expanding the biotechnology potential of lactobacilli through comparative genomics of 213 strains and associated genera.</title>
        <authorList>
            <person name="Sun Z."/>
            <person name="Harris H.M."/>
            <person name="McCann A."/>
            <person name="Guo C."/>
            <person name="Argimon S."/>
            <person name="Zhang W."/>
            <person name="Yang X."/>
            <person name="Jeffery I.B."/>
            <person name="Cooney J.C."/>
            <person name="Kagawa T.F."/>
            <person name="Liu W."/>
            <person name="Song Y."/>
            <person name="Salvetti E."/>
            <person name="Wrobel A."/>
            <person name="Rasinkangas P."/>
            <person name="Parkhill J."/>
            <person name="Rea M.C."/>
            <person name="O'Sullivan O."/>
            <person name="Ritari J."/>
            <person name="Douillard F.P."/>
            <person name="Paul Ross R."/>
            <person name="Yang R."/>
            <person name="Briner A.E."/>
            <person name="Felis G.E."/>
            <person name="de Vos W.M."/>
            <person name="Barrangou R."/>
            <person name="Klaenhammer T.R."/>
            <person name="Caufield P.W."/>
            <person name="Cui Y."/>
            <person name="Zhang H."/>
            <person name="O'Toole P.W."/>
        </authorList>
    </citation>
    <scope>NUCLEOTIDE SEQUENCE [LARGE SCALE GENOMIC DNA]</scope>
    <source>
        <strain evidence="7 8">DSM 22697</strain>
    </source>
</reference>
<evidence type="ECO:0000313" key="8">
    <source>
        <dbReference type="Proteomes" id="UP000050865"/>
    </source>
</evidence>
<evidence type="ECO:0000256" key="6">
    <source>
        <dbReference type="SAM" id="Phobius"/>
    </source>
</evidence>
<comment type="caution">
    <text evidence="7">The sequence shown here is derived from an EMBL/GenBank/DDBJ whole genome shotgun (WGS) entry which is preliminary data.</text>
</comment>
<feature type="transmembrane region" description="Helical" evidence="6">
    <location>
        <begin position="217"/>
        <end position="237"/>
    </location>
</feature>
<evidence type="ECO:0000256" key="3">
    <source>
        <dbReference type="ARBA" id="ARBA00022692"/>
    </source>
</evidence>
<dbReference type="InterPro" id="IPR017039">
    <property type="entry name" value="Virul_fac_BrkB"/>
</dbReference>
<evidence type="ECO:0000256" key="5">
    <source>
        <dbReference type="ARBA" id="ARBA00023136"/>
    </source>
</evidence>
<feature type="transmembrane region" description="Helical" evidence="6">
    <location>
        <begin position="288"/>
        <end position="313"/>
    </location>
</feature>
<dbReference type="PANTHER" id="PTHR30213">
    <property type="entry name" value="INNER MEMBRANE PROTEIN YHJD"/>
    <property type="match status" value="1"/>
</dbReference>
<feature type="transmembrane region" description="Helical" evidence="6">
    <location>
        <begin position="63"/>
        <end position="85"/>
    </location>
</feature>
<evidence type="ECO:0000256" key="4">
    <source>
        <dbReference type="ARBA" id="ARBA00022989"/>
    </source>
</evidence>
<keyword evidence="4 6" id="KW-1133">Transmembrane helix</keyword>